<dbReference type="InterPro" id="IPR038763">
    <property type="entry name" value="DHH_sf"/>
</dbReference>
<dbReference type="Proteomes" id="UP000063919">
    <property type="component" value="Chromosome"/>
</dbReference>
<dbReference type="RefSeq" id="WP_053946623.1">
    <property type="nucleotide sequence ID" value="NZ_CP012622.1"/>
</dbReference>
<dbReference type="InterPro" id="IPR003156">
    <property type="entry name" value="DHHA1_dom"/>
</dbReference>
<dbReference type="Gene3D" id="3.90.1640.10">
    <property type="entry name" value="inorganic pyrophosphatase (n-terminal core)"/>
    <property type="match status" value="1"/>
</dbReference>
<sequence>MKNILIKKIKAYKNIIIAKHVSPDWDTQGSAYGLREIILDNFKNKNVYVVGEKLNLSLREDDEDILSEEIINQSILITVDVANFERVDFIFKDIVKEIFKIDHHLETDDFGHNKLVDSSAIACTQVLTLWAHKSKLSISQRAATFLYYGLITDSGRFLFDKTNGDTFQSAKILSETGIKITDIYSDLFLKKFELAKWHHEAFANASFLNNNSIALIKVEEKFFKKLKLGEEEIKSALSVLAGIEEIKIWLMAYQTPDNKKVKVSIRSRDFDINSVAKNYNGGGHKLASGAKLDSWKQLDKLIEDLSNLIKSKGN</sequence>
<dbReference type="KEGG" id="scj:SCANT_v1c09770"/>
<protein>
    <submittedName>
        <fullName evidence="3">DHH family protein</fullName>
    </submittedName>
</protein>
<evidence type="ECO:0000313" key="4">
    <source>
        <dbReference type="Proteomes" id="UP000063919"/>
    </source>
</evidence>
<keyword evidence="4" id="KW-1185">Reference proteome</keyword>
<gene>
    <name evidence="3" type="ORF">SCANT_v1c09770</name>
</gene>
<name>A0A0M4JTK1_9MOLU</name>
<organism evidence="3 4">
    <name type="scientific">Spiroplasma cantharicola</name>
    <dbReference type="NCBI Taxonomy" id="362837"/>
    <lineage>
        <taxon>Bacteria</taxon>
        <taxon>Bacillati</taxon>
        <taxon>Mycoplasmatota</taxon>
        <taxon>Mollicutes</taxon>
        <taxon>Entomoplasmatales</taxon>
        <taxon>Spiroplasmataceae</taxon>
        <taxon>Spiroplasma</taxon>
    </lineage>
</organism>
<reference evidence="3 4" key="1">
    <citation type="journal article" date="2015" name="Genome Announc.">
        <title>Complete Genome Sequence of Spiroplasma cantharicola CC-1T (DSM 21588), a Bacterium Isolated from Soldier Beetle (Cantharis carolinus).</title>
        <authorList>
            <person name="Lo W.S."/>
            <person name="Liu P.Y."/>
            <person name="Kuo C.H."/>
        </authorList>
    </citation>
    <scope>NUCLEOTIDE SEQUENCE [LARGE SCALE GENOMIC DNA]</scope>
    <source>
        <strain evidence="3 4">CC-1</strain>
    </source>
</reference>
<dbReference type="Pfam" id="PF01368">
    <property type="entry name" value="DHH"/>
    <property type="match status" value="1"/>
</dbReference>
<evidence type="ECO:0000259" key="2">
    <source>
        <dbReference type="Pfam" id="PF02272"/>
    </source>
</evidence>
<dbReference type="GO" id="GO:0003676">
    <property type="term" value="F:nucleic acid binding"/>
    <property type="evidence" value="ECO:0007669"/>
    <property type="project" value="InterPro"/>
</dbReference>
<dbReference type="PANTHER" id="PTHR47618:SF1">
    <property type="entry name" value="BIFUNCTIONAL OLIGORIBONUCLEASE AND PAP PHOSPHATASE NRNA"/>
    <property type="match status" value="1"/>
</dbReference>
<dbReference type="STRING" id="362837.SCANT_v1c09770"/>
<dbReference type="Gene3D" id="3.10.310.30">
    <property type="match status" value="1"/>
</dbReference>
<dbReference type="PATRIC" id="fig|362837.3.peg.994"/>
<evidence type="ECO:0000313" key="3">
    <source>
        <dbReference type="EMBL" id="ALD66883.1"/>
    </source>
</evidence>
<accession>A0A0M4JTK1</accession>
<dbReference type="PANTHER" id="PTHR47618">
    <property type="entry name" value="BIFUNCTIONAL OLIGORIBONUCLEASE AND PAP PHOSPHATASE NRNA"/>
    <property type="match status" value="1"/>
</dbReference>
<evidence type="ECO:0000259" key="1">
    <source>
        <dbReference type="Pfam" id="PF01368"/>
    </source>
</evidence>
<proteinExistence type="predicted"/>
<dbReference type="AlphaFoldDB" id="A0A0M4JTK1"/>
<dbReference type="InterPro" id="IPR001667">
    <property type="entry name" value="DDH_dom"/>
</dbReference>
<dbReference type="Pfam" id="PF02272">
    <property type="entry name" value="DHHA1"/>
    <property type="match status" value="1"/>
</dbReference>
<dbReference type="OrthoDB" id="9803668at2"/>
<dbReference type="SUPFAM" id="SSF64182">
    <property type="entry name" value="DHH phosphoesterases"/>
    <property type="match status" value="1"/>
</dbReference>
<feature type="domain" description="DHHA1" evidence="2">
    <location>
        <begin position="229"/>
        <end position="310"/>
    </location>
</feature>
<dbReference type="InterPro" id="IPR051319">
    <property type="entry name" value="Oligoribo/pAp-PDE_c-di-AMP_PDE"/>
</dbReference>
<feature type="domain" description="DDH" evidence="1">
    <location>
        <begin position="14"/>
        <end position="149"/>
    </location>
</feature>
<dbReference type="EMBL" id="CP012622">
    <property type="protein sequence ID" value="ALD66883.1"/>
    <property type="molecule type" value="Genomic_DNA"/>
</dbReference>